<keyword evidence="15" id="KW-1185">Reference proteome</keyword>
<comment type="caution">
    <text evidence="14">The sequence shown here is derived from an EMBL/GenBank/DDBJ whole genome shotgun (WGS) entry which is preliminary data.</text>
</comment>
<feature type="transmembrane region" description="Helical" evidence="13">
    <location>
        <begin position="169"/>
        <end position="192"/>
    </location>
</feature>
<evidence type="ECO:0000256" key="7">
    <source>
        <dbReference type="ARBA" id="ARBA00022989"/>
    </source>
</evidence>
<evidence type="ECO:0000256" key="2">
    <source>
        <dbReference type="ARBA" id="ARBA00004651"/>
    </source>
</evidence>
<evidence type="ECO:0000256" key="1">
    <source>
        <dbReference type="ARBA" id="ARBA00003019"/>
    </source>
</evidence>
<organism evidence="14 15">
    <name type="scientific">Orchesella dallaii</name>
    <dbReference type="NCBI Taxonomy" id="48710"/>
    <lineage>
        <taxon>Eukaryota</taxon>
        <taxon>Metazoa</taxon>
        <taxon>Ecdysozoa</taxon>
        <taxon>Arthropoda</taxon>
        <taxon>Hexapoda</taxon>
        <taxon>Collembola</taxon>
        <taxon>Entomobryomorpha</taxon>
        <taxon>Entomobryoidea</taxon>
        <taxon>Orchesellidae</taxon>
        <taxon>Orchesellinae</taxon>
        <taxon>Orchesella</taxon>
    </lineage>
</organism>
<feature type="transmembrane region" description="Helical" evidence="13">
    <location>
        <begin position="138"/>
        <end position="157"/>
    </location>
</feature>
<dbReference type="CDD" id="cd17487">
    <property type="entry name" value="MFS_MFSD5_like"/>
    <property type="match status" value="1"/>
</dbReference>
<evidence type="ECO:0000256" key="4">
    <source>
        <dbReference type="ARBA" id="ARBA00022448"/>
    </source>
</evidence>
<keyword evidence="6 13" id="KW-0812">Transmembrane</keyword>
<evidence type="ECO:0000256" key="10">
    <source>
        <dbReference type="ARBA" id="ARBA00030646"/>
    </source>
</evidence>
<dbReference type="PANTHER" id="PTHR23516:SF1">
    <property type="entry name" value="MOLYBDATE-ANION TRANSPORTER"/>
    <property type="match status" value="1"/>
</dbReference>
<feature type="transmembrane region" description="Helical" evidence="13">
    <location>
        <begin position="111"/>
        <end position="132"/>
    </location>
</feature>
<feature type="transmembrane region" description="Helical" evidence="13">
    <location>
        <begin position="198"/>
        <end position="222"/>
    </location>
</feature>
<reference evidence="14 15" key="1">
    <citation type="submission" date="2024-08" db="EMBL/GenBank/DDBJ databases">
        <authorList>
            <person name="Cucini C."/>
            <person name="Frati F."/>
        </authorList>
    </citation>
    <scope>NUCLEOTIDE SEQUENCE [LARGE SCALE GENOMIC DNA]</scope>
</reference>
<keyword evidence="9 13" id="KW-0472">Membrane</keyword>
<evidence type="ECO:0000256" key="3">
    <source>
        <dbReference type="ARBA" id="ARBA00021242"/>
    </source>
</evidence>
<dbReference type="InterPro" id="IPR036259">
    <property type="entry name" value="MFS_trans_sf"/>
</dbReference>
<evidence type="ECO:0000256" key="12">
    <source>
        <dbReference type="SAM" id="MobiDB-lite"/>
    </source>
</evidence>
<evidence type="ECO:0000256" key="13">
    <source>
        <dbReference type="SAM" id="Phobius"/>
    </source>
</evidence>
<sequence length="456" mass="50958">MSFIDLTTLIEAAFIPLSVAAYFLYVSGQKAVTDLVQNKEFITFQNVYFLPYFMALFSDWLQGPYVYKLYSYYGFPQEQIAVLYVVGFASSVIFGTTTGPIADKFGRKKMVVIFCLLYSLCCLTKLSPNFFILLVGRILGGISTSILFSVFESWYIHEHTITWKYPLDWVSLTFSKATFFNGLLAIFAGIIAQVSSDWIGFGPVSPFIIAMPFLLVASAIILNNWPENYGERDLKWSGSCIEGLKTIMNNKKILALGLVQSLFESNMYIFVFLWTPVLEPGLPPIGLTFSSFMIAIMIGSSVYSILLKNGMKPDVILRYCLSTMGVSMLVCAVTSSPEFHKELVSVSYISFLLLEVSVGMYFPCIGRLRGETIPDSLRANIMNWFRVPMNIITCGALLGMHTTHGQGSRANQVIFLLCALSSFLGYLISVSFSKIPKPSSSEENFLKTEKHEVSHA</sequence>
<feature type="transmembrane region" description="Helical" evidence="13">
    <location>
        <begin position="6"/>
        <end position="26"/>
    </location>
</feature>
<dbReference type="SUPFAM" id="SSF103473">
    <property type="entry name" value="MFS general substrate transporter"/>
    <property type="match status" value="1"/>
</dbReference>
<keyword evidence="4" id="KW-0813">Transport</keyword>
<comment type="subcellular location">
    <subcellularLocation>
        <location evidence="2">Cell membrane</location>
        <topology evidence="2">Multi-pass membrane protein</topology>
    </subcellularLocation>
</comment>
<evidence type="ECO:0000256" key="8">
    <source>
        <dbReference type="ARBA" id="ARBA00023065"/>
    </source>
</evidence>
<keyword evidence="5" id="KW-1003">Cell membrane</keyword>
<evidence type="ECO:0000256" key="11">
    <source>
        <dbReference type="ARBA" id="ARBA00032555"/>
    </source>
</evidence>
<dbReference type="InterPro" id="IPR008509">
    <property type="entry name" value="MOT2/MFSD5"/>
</dbReference>
<keyword evidence="8" id="KW-0406">Ion transport</keyword>
<feature type="transmembrane region" description="Helical" evidence="13">
    <location>
        <begin position="285"/>
        <end position="307"/>
    </location>
</feature>
<evidence type="ECO:0000313" key="15">
    <source>
        <dbReference type="Proteomes" id="UP001642540"/>
    </source>
</evidence>
<feature type="transmembrane region" description="Helical" evidence="13">
    <location>
        <begin position="253"/>
        <end position="273"/>
    </location>
</feature>
<comment type="function">
    <text evidence="1">Mediates high-affinity intracellular uptake of the rare oligo-element molybdenum.</text>
</comment>
<protein>
    <recommendedName>
        <fullName evidence="3">Molybdate-anion transporter</fullName>
    </recommendedName>
    <alternativeName>
        <fullName evidence="10">Major facilitator superfamily domain-containing protein 5</fullName>
    </alternativeName>
    <alternativeName>
        <fullName evidence="11">Molybdate transporter 2 homolog</fullName>
    </alternativeName>
</protein>
<dbReference type="EMBL" id="CAXLJM020000031">
    <property type="protein sequence ID" value="CAL8098952.1"/>
    <property type="molecule type" value="Genomic_DNA"/>
</dbReference>
<proteinExistence type="predicted"/>
<dbReference type="Pfam" id="PF05631">
    <property type="entry name" value="MFS_5"/>
    <property type="match status" value="1"/>
</dbReference>
<accession>A0ABP1QDF7</accession>
<gene>
    <name evidence="14" type="ORF">ODALV1_LOCUS10098</name>
</gene>
<dbReference type="PANTHER" id="PTHR23516">
    <property type="entry name" value="SAM (S-ADENOSYL METHIONINE) TRANSPORTER"/>
    <property type="match status" value="1"/>
</dbReference>
<feature type="transmembrane region" description="Helical" evidence="13">
    <location>
        <begin position="383"/>
        <end position="401"/>
    </location>
</feature>
<feature type="transmembrane region" description="Helical" evidence="13">
    <location>
        <begin position="79"/>
        <end position="99"/>
    </location>
</feature>
<evidence type="ECO:0000256" key="6">
    <source>
        <dbReference type="ARBA" id="ARBA00022692"/>
    </source>
</evidence>
<feature type="transmembrane region" description="Helical" evidence="13">
    <location>
        <begin position="319"/>
        <end position="337"/>
    </location>
</feature>
<feature type="transmembrane region" description="Helical" evidence="13">
    <location>
        <begin position="47"/>
        <end position="67"/>
    </location>
</feature>
<feature type="transmembrane region" description="Helical" evidence="13">
    <location>
        <begin position="413"/>
        <end position="432"/>
    </location>
</feature>
<name>A0ABP1QDF7_9HEXA</name>
<dbReference type="Proteomes" id="UP001642540">
    <property type="component" value="Unassembled WGS sequence"/>
</dbReference>
<keyword evidence="7 13" id="KW-1133">Transmembrane helix</keyword>
<evidence type="ECO:0000313" key="14">
    <source>
        <dbReference type="EMBL" id="CAL8098952.1"/>
    </source>
</evidence>
<dbReference type="Gene3D" id="1.20.1250.20">
    <property type="entry name" value="MFS general substrate transporter like domains"/>
    <property type="match status" value="1"/>
</dbReference>
<evidence type="ECO:0000256" key="5">
    <source>
        <dbReference type="ARBA" id="ARBA00022475"/>
    </source>
</evidence>
<feature type="transmembrane region" description="Helical" evidence="13">
    <location>
        <begin position="343"/>
        <end position="362"/>
    </location>
</feature>
<feature type="compositionally biased region" description="Basic and acidic residues" evidence="12">
    <location>
        <begin position="444"/>
        <end position="456"/>
    </location>
</feature>
<feature type="region of interest" description="Disordered" evidence="12">
    <location>
        <begin position="436"/>
        <end position="456"/>
    </location>
</feature>
<evidence type="ECO:0000256" key="9">
    <source>
        <dbReference type="ARBA" id="ARBA00023136"/>
    </source>
</evidence>